<protein>
    <submittedName>
        <fullName evidence="1">Uncharacterized protein</fullName>
    </submittedName>
</protein>
<dbReference type="STRING" id="1114924.SAMN05216258_12210"/>
<dbReference type="InterPro" id="IPR036249">
    <property type="entry name" value="Thioredoxin-like_sf"/>
</dbReference>
<dbReference type="Gene3D" id="3.40.30.10">
    <property type="entry name" value="Glutaredoxin"/>
    <property type="match status" value="1"/>
</dbReference>
<reference evidence="1 2" key="1">
    <citation type="submission" date="2016-10" db="EMBL/GenBank/DDBJ databases">
        <authorList>
            <person name="de Groot N.N."/>
        </authorList>
    </citation>
    <scope>NUCLEOTIDE SEQUENCE [LARGE SCALE GENOMIC DNA]</scope>
    <source>
        <strain evidence="1 2">CGMCC 1.11030</strain>
    </source>
</reference>
<organism evidence="1 2">
    <name type="scientific">Albimonas pacifica</name>
    <dbReference type="NCBI Taxonomy" id="1114924"/>
    <lineage>
        <taxon>Bacteria</taxon>
        <taxon>Pseudomonadati</taxon>
        <taxon>Pseudomonadota</taxon>
        <taxon>Alphaproteobacteria</taxon>
        <taxon>Rhodobacterales</taxon>
        <taxon>Paracoccaceae</taxon>
        <taxon>Albimonas</taxon>
    </lineage>
</organism>
<evidence type="ECO:0000313" key="2">
    <source>
        <dbReference type="Proteomes" id="UP000199377"/>
    </source>
</evidence>
<proteinExistence type="predicted"/>
<name>A0A1I3PY09_9RHOB</name>
<dbReference type="SUPFAM" id="SSF52833">
    <property type="entry name" value="Thioredoxin-like"/>
    <property type="match status" value="1"/>
</dbReference>
<dbReference type="Proteomes" id="UP000199377">
    <property type="component" value="Unassembled WGS sequence"/>
</dbReference>
<sequence>MLAFAVIGLPTTLLVDRQGRERGRLTGPAEWDSAEAVAQFQTIIAERNR</sequence>
<accession>A0A1I3PY09</accession>
<dbReference type="AlphaFoldDB" id="A0A1I3PY09"/>
<keyword evidence="2" id="KW-1185">Reference proteome</keyword>
<dbReference type="EMBL" id="FOQH01000022">
    <property type="protein sequence ID" value="SFJ26081.1"/>
    <property type="molecule type" value="Genomic_DNA"/>
</dbReference>
<gene>
    <name evidence="1" type="ORF">SAMN05216258_12210</name>
</gene>
<dbReference type="RefSeq" id="WP_245779291.1">
    <property type="nucleotide sequence ID" value="NZ_FOQH01000022.1"/>
</dbReference>
<evidence type="ECO:0000313" key="1">
    <source>
        <dbReference type="EMBL" id="SFJ26081.1"/>
    </source>
</evidence>